<dbReference type="Proteomes" id="UP001303324">
    <property type="component" value="Chromosome"/>
</dbReference>
<accession>A0ABY9VVK0</accession>
<proteinExistence type="predicted"/>
<name>A0ABY9VVK0_9BACI</name>
<gene>
    <name evidence="1" type="ORF">RH061_11260</name>
</gene>
<sequence length="102" mass="11724">MMRVLFLFLLTMLLGLMIYLKVEMDEAKRASNETETQYIAEEYTISESDDSGYYGASKDGKSIYFKKEKIPDSENIESGDSILVYFDKRGRIDGPVKIEKTD</sequence>
<protein>
    <submittedName>
        <fullName evidence="1">Uncharacterized protein</fullName>
    </submittedName>
</protein>
<organism evidence="1 2">
    <name type="scientific">Mesobacillus jeotgali</name>
    <dbReference type="NCBI Taxonomy" id="129985"/>
    <lineage>
        <taxon>Bacteria</taxon>
        <taxon>Bacillati</taxon>
        <taxon>Bacillota</taxon>
        <taxon>Bacilli</taxon>
        <taxon>Bacillales</taxon>
        <taxon>Bacillaceae</taxon>
        <taxon>Mesobacillus</taxon>
    </lineage>
</organism>
<dbReference type="EMBL" id="CP134494">
    <property type="protein sequence ID" value="WNF25021.1"/>
    <property type="molecule type" value="Genomic_DNA"/>
</dbReference>
<evidence type="ECO:0000313" key="1">
    <source>
        <dbReference type="EMBL" id="WNF25021.1"/>
    </source>
</evidence>
<keyword evidence="2" id="KW-1185">Reference proteome</keyword>
<evidence type="ECO:0000313" key="2">
    <source>
        <dbReference type="Proteomes" id="UP001303324"/>
    </source>
</evidence>
<reference evidence="1 2" key="1">
    <citation type="submission" date="2023-09" db="EMBL/GenBank/DDBJ databases">
        <title>Microbial mechanism of fulvic acid promoting antimony reduction mineralization in rice fields.</title>
        <authorList>
            <person name="Chen G."/>
            <person name="Lan J."/>
        </authorList>
    </citation>
    <scope>NUCLEOTIDE SEQUENCE [LARGE SCALE GENOMIC DNA]</scope>
    <source>
        <strain evidence="1 2">PS1</strain>
    </source>
</reference>
<dbReference type="RefSeq" id="WP_311076127.1">
    <property type="nucleotide sequence ID" value="NZ_CP134494.1"/>
</dbReference>